<proteinExistence type="predicted"/>
<dbReference type="EMBL" id="BSXT01000026">
    <property type="protein sequence ID" value="GMF15190.1"/>
    <property type="molecule type" value="Genomic_DNA"/>
</dbReference>
<evidence type="ECO:0000313" key="2">
    <source>
        <dbReference type="Proteomes" id="UP001165121"/>
    </source>
</evidence>
<evidence type="ECO:0000313" key="1">
    <source>
        <dbReference type="EMBL" id="GMF15190.1"/>
    </source>
</evidence>
<organism evidence="1 2">
    <name type="scientific">Phytophthora fragariaefolia</name>
    <dbReference type="NCBI Taxonomy" id="1490495"/>
    <lineage>
        <taxon>Eukaryota</taxon>
        <taxon>Sar</taxon>
        <taxon>Stramenopiles</taxon>
        <taxon>Oomycota</taxon>
        <taxon>Peronosporomycetes</taxon>
        <taxon>Peronosporales</taxon>
        <taxon>Peronosporaceae</taxon>
        <taxon>Phytophthora</taxon>
    </lineage>
</organism>
<name>A0A9W6TMG3_9STRA</name>
<sequence>MPEGVAFDPAEHTPRACCEIPIRQIHPYHPRIQRFGGLAGRTNSAGKEAITALTEGSNCKLEQLNRIHEVIYGEPSREVTRVSTLRPRSEDMTTKHDNIFDFALKPRFITAITRQQAQTAKKRVIFADTPDEDSEASPVEQVPPDQLNDAATEPFHDENGEISRGQPNGYVVRQMSTHWRYNKNDVVESARHKVKSFAGPISSWY</sequence>
<accession>A0A9W6TMG3</accession>
<dbReference type="AlphaFoldDB" id="A0A9W6TMG3"/>
<dbReference type="Proteomes" id="UP001165121">
    <property type="component" value="Unassembled WGS sequence"/>
</dbReference>
<protein>
    <submittedName>
        <fullName evidence="1">Unnamed protein product</fullName>
    </submittedName>
</protein>
<dbReference type="OrthoDB" id="96218at2759"/>
<gene>
    <name evidence="1" type="ORF">Pfra01_000033700</name>
</gene>
<keyword evidence="2" id="KW-1185">Reference proteome</keyword>
<reference evidence="1" key="1">
    <citation type="submission" date="2023-04" db="EMBL/GenBank/DDBJ databases">
        <title>Phytophthora fragariaefolia NBRC 109709.</title>
        <authorList>
            <person name="Ichikawa N."/>
            <person name="Sato H."/>
            <person name="Tonouchi N."/>
        </authorList>
    </citation>
    <scope>NUCLEOTIDE SEQUENCE</scope>
    <source>
        <strain evidence="1">NBRC 109709</strain>
    </source>
</reference>
<comment type="caution">
    <text evidence="1">The sequence shown here is derived from an EMBL/GenBank/DDBJ whole genome shotgun (WGS) entry which is preliminary data.</text>
</comment>